<reference evidence="2" key="1">
    <citation type="submission" date="2024-07" db="EMBL/GenBank/DDBJ databases">
        <title>Two chromosome-level genome assemblies of Korean endemic species Abeliophyllum distichum and Forsythia ovata (Oleaceae).</title>
        <authorList>
            <person name="Jang H."/>
        </authorList>
    </citation>
    <scope>NUCLEOTIDE SEQUENCE [LARGE SCALE GENOMIC DNA]</scope>
</reference>
<proteinExistence type="predicted"/>
<dbReference type="AlphaFoldDB" id="A0ABD1T044"/>
<evidence type="ECO:0000313" key="2">
    <source>
        <dbReference type="Proteomes" id="UP001604336"/>
    </source>
</evidence>
<keyword evidence="2" id="KW-1185">Reference proteome</keyword>
<protein>
    <submittedName>
        <fullName evidence="1">Tetratricopeptide repeat protein SKI3</fullName>
    </submittedName>
</protein>
<dbReference type="InterPro" id="IPR011990">
    <property type="entry name" value="TPR-like_helical_dom_sf"/>
</dbReference>
<dbReference type="Gene3D" id="1.25.40.10">
    <property type="entry name" value="Tetratricopeptide repeat domain"/>
    <property type="match status" value="1"/>
</dbReference>
<dbReference type="EMBL" id="JBFOLK010000006">
    <property type="protein sequence ID" value="KAL2506082.1"/>
    <property type="molecule type" value="Genomic_DNA"/>
</dbReference>
<organism evidence="1 2">
    <name type="scientific">Abeliophyllum distichum</name>
    <dbReference type="NCBI Taxonomy" id="126358"/>
    <lineage>
        <taxon>Eukaryota</taxon>
        <taxon>Viridiplantae</taxon>
        <taxon>Streptophyta</taxon>
        <taxon>Embryophyta</taxon>
        <taxon>Tracheophyta</taxon>
        <taxon>Spermatophyta</taxon>
        <taxon>Magnoliopsida</taxon>
        <taxon>eudicotyledons</taxon>
        <taxon>Gunneridae</taxon>
        <taxon>Pentapetalae</taxon>
        <taxon>asterids</taxon>
        <taxon>lamiids</taxon>
        <taxon>Lamiales</taxon>
        <taxon>Oleaceae</taxon>
        <taxon>Forsythieae</taxon>
        <taxon>Abeliophyllum</taxon>
    </lineage>
</organism>
<gene>
    <name evidence="1" type="ORF">Adt_21703</name>
</gene>
<comment type="caution">
    <text evidence="1">The sequence shown here is derived from an EMBL/GenBank/DDBJ whole genome shotgun (WGS) entry which is preliminary data.</text>
</comment>
<accession>A0ABD1T044</accession>
<evidence type="ECO:0000313" key="1">
    <source>
        <dbReference type="EMBL" id="KAL2506082.1"/>
    </source>
</evidence>
<dbReference type="Proteomes" id="UP001604336">
    <property type="component" value="Unassembled WGS sequence"/>
</dbReference>
<name>A0ABD1T044_9LAMI</name>
<sequence>MFQLLLCAAEVSLQQGNHSECLKHARLASGLSVHNSYLFFVHLLLCRAYAAENNIVSLSEEYRRCMELRTDSHIGWICLKVLSLWGPGDFIGAEEFLMKACSAAGGESCLFLCHGAICMEIARQQCDSKYISLAIRSLKKAKETSPTPLPIMSLLLAQAEASLGSIAKWMDNLRDEWFSWPPGMRPA</sequence>